<feature type="compositionally biased region" description="Low complexity" evidence="2">
    <location>
        <begin position="933"/>
        <end position="944"/>
    </location>
</feature>
<feature type="compositionally biased region" description="Basic and acidic residues" evidence="2">
    <location>
        <begin position="36"/>
        <end position="52"/>
    </location>
</feature>
<dbReference type="OMA" id="VREESMM"/>
<dbReference type="GO" id="GO:0005096">
    <property type="term" value="F:GTPase activator activity"/>
    <property type="evidence" value="ECO:0007669"/>
    <property type="project" value="TreeGrafter"/>
</dbReference>
<dbReference type="OrthoDB" id="2288718at2759"/>
<dbReference type="STRING" id="4829.A0A163JH04"/>
<dbReference type="Proteomes" id="UP000078561">
    <property type="component" value="Unassembled WGS sequence"/>
</dbReference>
<keyword evidence="5" id="KW-1185">Reference proteome</keyword>
<feature type="compositionally biased region" description="Low complexity" evidence="2">
    <location>
        <begin position="10"/>
        <end position="25"/>
    </location>
</feature>
<dbReference type="PANTHER" id="PTHR47219:SF9">
    <property type="entry name" value="GTPASE ACTIVATING PROTEIN AND CENTROSOME-ASSOCIATED, ISOFORM B"/>
    <property type="match status" value="1"/>
</dbReference>
<dbReference type="Gene3D" id="1.10.10.750">
    <property type="entry name" value="Ypt/Rab-GAP domain of gyp1p, domain 1"/>
    <property type="match status" value="1"/>
</dbReference>
<feature type="domain" description="Rab-GAP TBC" evidence="3">
    <location>
        <begin position="162"/>
        <end position="347"/>
    </location>
</feature>
<dbReference type="AlphaFoldDB" id="A0A163JH04"/>
<feature type="compositionally biased region" description="Polar residues" evidence="2">
    <location>
        <begin position="991"/>
        <end position="1001"/>
    </location>
</feature>
<feature type="coiled-coil region" evidence="1">
    <location>
        <begin position="711"/>
        <end position="759"/>
    </location>
</feature>
<accession>A0A163JH04</accession>
<dbReference type="Gene3D" id="1.10.8.270">
    <property type="entry name" value="putative rabgap domain of human tbc1 domain family member 14 like domains"/>
    <property type="match status" value="1"/>
</dbReference>
<evidence type="ECO:0000256" key="2">
    <source>
        <dbReference type="SAM" id="MobiDB-lite"/>
    </source>
</evidence>
<feature type="compositionally biased region" description="Polar residues" evidence="2">
    <location>
        <begin position="1015"/>
        <end position="1028"/>
    </location>
</feature>
<protein>
    <recommendedName>
        <fullName evidence="3">Rab-GAP TBC domain-containing protein</fullName>
    </recommendedName>
</protein>
<feature type="region of interest" description="Disordered" evidence="2">
    <location>
        <begin position="618"/>
        <end position="682"/>
    </location>
</feature>
<organism evidence="4">
    <name type="scientific">Absidia glauca</name>
    <name type="common">Pin mould</name>
    <dbReference type="NCBI Taxonomy" id="4829"/>
    <lineage>
        <taxon>Eukaryota</taxon>
        <taxon>Fungi</taxon>
        <taxon>Fungi incertae sedis</taxon>
        <taxon>Mucoromycota</taxon>
        <taxon>Mucoromycotina</taxon>
        <taxon>Mucoromycetes</taxon>
        <taxon>Mucorales</taxon>
        <taxon>Cunninghamellaceae</taxon>
        <taxon>Absidia</taxon>
    </lineage>
</organism>
<dbReference type="GO" id="GO:0031267">
    <property type="term" value="F:small GTPase binding"/>
    <property type="evidence" value="ECO:0007669"/>
    <property type="project" value="TreeGrafter"/>
</dbReference>
<evidence type="ECO:0000313" key="5">
    <source>
        <dbReference type="Proteomes" id="UP000078561"/>
    </source>
</evidence>
<feature type="region of interest" description="Disordered" evidence="2">
    <location>
        <begin position="933"/>
        <end position="1039"/>
    </location>
</feature>
<proteinExistence type="predicted"/>
<dbReference type="InterPro" id="IPR000195">
    <property type="entry name" value="Rab-GAP-TBC_dom"/>
</dbReference>
<dbReference type="PANTHER" id="PTHR47219">
    <property type="entry name" value="RAB GTPASE-ACTIVATING PROTEIN 1-LIKE"/>
    <property type="match status" value="1"/>
</dbReference>
<evidence type="ECO:0000259" key="3">
    <source>
        <dbReference type="PROSITE" id="PS50086"/>
    </source>
</evidence>
<feature type="compositionally biased region" description="Low complexity" evidence="2">
    <location>
        <begin position="951"/>
        <end position="990"/>
    </location>
</feature>
<feature type="compositionally biased region" description="Low complexity" evidence="2">
    <location>
        <begin position="463"/>
        <end position="504"/>
    </location>
</feature>
<dbReference type="PROSITE" id="PS50086">
    <property type="entry name" value="TBC_RABGAP"/>
    <property type="match status" value="1"/>
</dbReference>
<evidence type="ECO:0000313" key="4">
    <source>
        <dbReference type="EMBL" id="SAL99303.1"/>
    </source>
</evidence>
<feature type="compositionally biased region" description="Basic and acidic residues" evidence="2">
    <location>
        <begin position="453"/>
        <end position="462"/>
    </location>
</feature>
<dbReference type="EMBL" id="LT552609">
    <property type="protein sequence ID" value="SAL99303.1"/>
    <property type="molecule type" value="Genomic_DNA"/>
</dbReference>
<sequence>MQVATTNDYSITPSSTTIETPLEPSKSSTTLAQRRRIPESAEKLKLTADHLDNSNTDSSTSPTDKSHYTLFDQDSVCDDILLSHLERQQRILSQLELLESTTYQSIPLDSTPVIQSTPRTATDHQENNVNDVAFWTQLVQDYTSTAQRYPTLLLTLLSKPTGVPNRFRGAIWQAMAQSNSDRLLAIYEDLTQQQSTSSSPFHAMIDHDVNTLYGQKFPQSVLDSMKKILKLYTLHDPQLDYSTACLSLLVPLLRYVSEPQAFCLFVRLMELYEMRSMFVGEKNQVNAVKSRLFEILLGQFCPQLESHLDQHMIRSMHYAGQWYPNLLSSILPDHAITRIFDLVFALGAMETITRAGLALMQRSETQLLAIGDDSKLVLISVCTSKLFDLGYSVGGVDAFIQDTMACGNTISNEKLITMMDTLTSQTELQHELTKKMEQSSMMITTTAAANLDQSKKKEKRDSWFSSWSSTPSGGNKQQQQQRSVSSSPQTQPLPATPTSPSSTSFNLRQNDRTIPLLHQQIEDLVTALSQLQKDHSQLSEEMMATKLHDMERQVEQSKLLKKTSTLEKKVKKYKIKLTQQQQALNNRDTSSALNRQDEQYQSFVQSLRLSGNFGALVAGALDNDPPSTPTKAKRSSHSQPSKRQSICSQTQTDDSSYTPTVVQKRDDLVKEVESTTTTATGPDNDINAALHAVTSELVTVKLANFEMGQKYEQLCHKYNDMEQALTKAKQQSALQATQIEHLVHQLEQSNREKDDFIEEQAAIWSEEQEALLQENEDWMDKVMAAKKTASELHMDKLDLMKHVERQEQRIQQLETEKRDYLMPHASFTDEVFATHNIFFGQQQQQQQSTGQEGKESAAALEEFRLKYVESDLRCRELEKLLAEAKVKVAEYESNSGLSSVASSICCSPRASLQQRASSLQMKRASTTSFLTASSLTGQQQQQQQTTPSSHRSGTPTSPTTASANNNNTQSPSSSLSSSLSSSPGNNRLSNESCASSTTSVGSHGKRSSMYARICSSFSSVATPPTTKSPVLYEEPQSTV</sequence>
<gene>
    <name evidence="4" type="primary">ABSGL_04904.1 scaffold 6065</name>
</gene>
<reference evidence="4" key="1">
    <citation type="submission" date="2016-04" db="EMBL/GenBank/DDBJ databases">
        <authorList>
            <person name="Evans L.H."/>
            <person name="Alamgir A."/>
            <person name="Owens N."/>
            <person name="Weber N.D."/>
            <person name="Virtaneva K."/>
            <person name="Barbian K."/>
            <person name="Babar A."/>
            <person name="Rosenke K."/>
        </authorList>
    </citation>
    <scope>NUCLEOTIDE SEQUENCE [LARGE SCALE GENOMIC DNA]</scope>
    <source>
        <strain evidence="4">CBS 101.48</strain>
    </source>
</reference>
<name>A0A163JH04_ABSGL</name>
<dbReference type="InterPro" id="IPR050302">
    <property type="entry name" value="Rab_GAP_TBC_domain"/>
</dbReference>
<feature type="compositionally biased region" description="Basic and acidic residues" evidence="2">
    <location>
        <begin position="663"/>
        <end position="673"/>
    </location>
</feature>
<keyword evidence="1" id="KW-0175">Coiled coil</keyword>
<dbReference type="Gene3D" id="1.10.472.80">
    <property type="entry name" value="Ypt/Rab-GAP domain of gyp1p, domain 3"/>
    <property type="match status" value="1"/>
</dbReference>
<feature type="compositionally biased region" description="Low complexity" evidence="2">
    <location>
        <begin position="53"/>
        <end position="63"/>
    </location>
</feature>
<dbReference type="InterPro" id="IPR035969">
    <property type="entry name" value="Rab-GAP_TBC_sf"/>
</dbReference>
<feature type="region of interest" description="Disordered" evidence="2">
    <location>
        <begin position="1"/>
        <end position="68"/>
    </location>
</feature>
<dbReference type="InParanoid" id="A0A163JH04"/>
<evidence type="ECO:0000256" key="1">
    <source>
        <dbReference type="SAM" id="Coils"/>
    </source>
</evidence>
<dbReference type="SUPFAM" id="SSF47923">
    <property type="entry name" value="Ypt/Rab-GAP domain of gyp1p"/>
    <property type="match status" value="2"/>
</dbReference>
<dbReference type="Pfam" id="PF23436">
    <property type="entry name" value="RabGap-TBC_2"/>
    <property type="match status" value="1"/>
</dbReference>
<feature type="compositionally biased region" description="Polar residues" evidence="2">
    <location>
        <begin position="637"/>
        <end position="661"/>
    </location>
</feature>
<feature type="region of interest" description="Disordered" evidence="2">
    <location>
        <begin position="448"/>
        <end position="507"/>
    </location>
</feature>
<dbReference type="SMART" id="SM00164">
    <property type="entry name" value="TBC"/>
    <property type="match status" value="1"/>
</dbReference>